<dbReference type="AlphaFoldDB" id="W1DNU3"/>
<comment type="caution">
    <text evidence="2">The sequence shown here is derived from an EMBL/GenBank/DDBJ whole genome shotgun (WGS) entry which is preliminary data.</text>
</comment>
<dbReference type="GO" id="GO:0004601">
    <property type="term" value="F:peroxidase activity"/>
    <property type="evidence" value="ECO:0007669"/>
    <property type="project" value="UniProtKB-KW"/>
</dbReference>
<evidence type="ECO:0000313" key="3">
    <source>
        <dbReference type="Proteomes" id="UP000019183"/>
    </source>
</evidence>
<organism evidence="2 3">
    <name type="scientific">Klebsiella pneumoniae IS43</name>
    <dbReference type="NCBI Taxonomy" id="1432552"/>
    <lineage>
        <taxon>Bacteria</taxon>
        <taxon>Pseudomonadati</taxon>
        <taxon>Pseudomonadota</taxon>
        <taxon>Gammaproteobacteria</taxon>
        <taxon>Enterobacterales</taxon>
        <taxon>Enterobacteriaceae</taxon>
        <taxon>Klebsiella/Raoultella group</taxon>
        <taxon>Klebsiella</taxon>
        <taxon>Klebsiella pneumoniae complex</taxon>
    </lineage>
</organism>
<accession>W1DNU3</accession>
<keyword evidence="3" id="KW-1185">Reference proteome</keyword>
<proteinExistence type="predicted"/>
<name>W1DNU3_KLEPN</name>
<dbReference type="Pfam" id="PF04261">
    <property type="entry name" value="Dyp_perox_N"/>
    <property type="match status" value="1"/>
</dbReference>
<dbReference type="Proteomes" id="UP000019183">
    <property type="component" value="Unassembled WGS sequence"/>
</dbReference>
<feature type="domain" description="Dyp-type peroxidase N-terminal" evidence="1">
    <location>
        <begin position="3"/>
        <end position="45"/>
    </location>
</feature>
<dbReference type="SUPFAM" id="SSF54909">
    <property type="entry name" value="Dimeric alpha+beta barrel"/>
    <property type="match status" value="1"/>
</dbReference>
<dbReference type="InterPro" id="IPR011008">
    <property type="entry name" value="Dimeric_a/b-barrel"/>
</dbReference>
<dbReference type="EMBL" id="CBWK010000607">
    <property type="protein sequence ID" value="CDL11106.1"/>
    <property type="molecule type" value="Genomic_DNA"/>
</dbReference>
<dbReference type="InterPro" id="IPR048327">
    <property type="entry name" value="Dyp_perox_N"/>
</dbReference>
<evidence type="ECO:0000313" key="2">
    <source>
        <dbReference type="EMBL" id="CDL11106.1"/>
    </source>
</evidence>
<sequence>MATFQAKFPDAKLGAVVAFGNNVWRQLSGGEGADELKDFPVYGKGWRRPPSMTC</sequence>
<reference evidence="2" key="1">
    <citation type="submission" date="2013-10" db="EMBL/GenBank/DDBJ databases">
        <title>Antibiotic resistance diversity of beta-lactamase producers in the General Hospital Vienna.</title>
        <authorList>
            <person name="Barisic I."/>
            <person name="Mitteregger D."/>
            <person name="Hirschl A.M."/>
            <person name="Noehammer C."/>
            <person name="Wiesinger-Mayr H."/>
        </authorList>
    </citation>
    <scope>NUCLEOTIDE SEQUENCE [LARGE SCALE GENOMIC DNA]</scope>
    <source>
        <strain evidence="2">IS43</strain>
    </source>
</reference>
<evidence type="ECO:0000259" key="1">
    <source>
        <dbReference type="Pfam" id="PF04261"/>
    </source>
</evidence>
<protein>
    <submittedName>
        <fullName evidence="2">Predicted dye-decolorizing peroxidase (DyP),YfeX-like subgroup</fullName>
    </submittedName>
</protein>